<sequence>MGAWDQEDPSHQWTNVSIGVSFISPTSHSHGNQSGPPASRSMGGTWYRVWLLSL</sequence>
<organism evidence="1 2">
    <name type="scientific">Actinoallomurus iriomotensis</name>
    <dbReference type="NCBI Taxonomy" id="478107"/>
    <lineage>
        <taxon>Bacteria</taxon>
        <taxon>Bacillati</taxon>
        <taxon>Actinomycetota</taxon>
        <taxon>Actinomycetes</taxon>
        <taxon>Streptosporangiales</taxon>
        <taxon>Thermomonosporaceae</taxon>
        <taxon>Actinoallomurus</taxon>
    </lineage>
</organism>
<comment type="caution">
    <text evidence="1">The sequence shown here is derived from an EMBL/GenBank/DDBJ whole genome shotgun (WGS) entry which is preliminary data.</text>
</comment>
<accession>A0A9W6VR26</accession>
<dbReference type="Proteomes" id="UP001165135">
    <property type="component" value="Unassembled WGS sequence"/>
</dbReference>
<proteinExistence type="predicted"/>
<gene>
    <name evidence="1" type="ORF">Airi01_047910</name>
</gene>
<protein>
    <submittedName>
        <fullName evidence="1">Uncharacterized protein</fullName>
    </submittedName>
</protein>
<reference evidence="1" key="1">
    <citation type="submission" date="2023-03" db="EMBL/GenBank/DDBJ databases">
        <title>Actinoallomurus iriomotensis NBRC 103681.</title>
        <authorList>
            <person name="Ichikawa N."/>
            <person name="Sato H."/>
            <person name="Tonouchi N."/>
        </authorList>
    </citation>
    <scope>NUCLEOTIDE SEQUENCE</scope>
    <source>
        <strain evidence="1">NBRC 103681</strain>
    </source>
</reference>
<dbReference type="AlphaFoldDB" id="A0A9W6VR26"/>
<evidence type="ECO:0000313" key="2">
    <source>
        <dbReference type="Proteomes" id="UP001165135"/>
    </source>
</evidence>
<dbReference type="EMBL" id="BSTJ01000006">
    <property type="protein sequence ID" value="GLY76524.1"/>
    <property type="molecule type" value="Genomic_DNA"/>
</dbReference>
<evidence type="ECO:0000313" key="1">
    <source>
        <dbReference type="EMBL" id="GLY76524.1"/>
    </source>
</evidence>
<name>A0A9W6VR26_9ACTN</name>